<evidence type="ECO:0000313" key="1">
    <source>
        <dbReference type="EMBL" id="ABW17705.1"/>
    </source>
</evidence>
<dbReference type="PANTHER" id="PTHR42967:SF1">
    <property type="entry name" value="MBL FOLD METALLO-HYDROLASE"/>
    <property type="match status" value="1"/>
</dbReference>
<dbReference type="Gene3D" id="3.60.15.10">
    <property type="entry name" value="Ribonuclease Z/Hydroxyacylglutathione hydrolase-like"/>
    <property type="match status" value="1"/>
</dbReference>
<dbReference type="Proteomes" id="UP000000269">
    <property type="component" value="Chromosome"/>
</dbReference>
<dbReference type="Pfam" id="PF13483">
    <property type="entry name" value="Lactamase_B_3"/>
    <property type="match status" value="1"/>
</dbReference>
<dbReference type="KEGG" id="aoe:Clos_0138"/>
<dbReference type="eggNOG" id="COG2220">
    <property type="taxonomic scope" value="Bacteria"/>
</dbReference>
<dbReference type="HOGENOM" id="CLU_061731_0_0_9"/>
<protein>
    <submittedName>
        <fullName evidence="1">Putative metal dependent hydrolase</fullName>
    </submittedName>
</protein>
<keyword evidence="1" id="KW-0378">Hydrolase</keyword>
<gene>
    <name evidence="1" type="ordered locus">Clos_0138</name>
</gene>
<dbReference type="AlphaFoldDB" id="A8MFR6"/>
<name>A8MFR6_ALKOO</name>
<dbReference type="EMBL" id="CP000853">
    <property type="protein sequence ID" value="ABW17705.1"/>
    <property type="molecule type" value="Genomic_DNA"/>
</dbReference>
<dbReference type="InterPro" id="IPR036866">
    <property type="entry name" value="RibonucZ/Hydroxyglut_hydro"/>
</dbReference>
<sequence>MENLNCSVVHLGHSTILVETPKYKMIFDYFNDGSVDSKEGPNNGVLNEGEFRTEKDIFVFASHGHGDHYHPVIFKWRETNPNIHYILSSDIETTEEKGVHHMSPYEDLKIGDVRIKTYGSTDKGVSFLVNVEGVQIFHAGDLNWWHWKSFTQEQLQAEEVDFKREVDKLMGQNIDIAFVPVDPRLEEFYHLAGVYFAETIKPKFLIPIHFRDQFSIGKDFGRILAQSTVNVPKFKHIGQKFIF</sequence>
<evidence type="ECO:0000313" key="2">
    <source>
        <dbReference type="Proteomes" id="UP000000269"/>
    </source>
</evidence>
<keyword evidence="2" id="KW-1185">Reference proteome</keyword>
<dbReference type="PANTHER" id="PTHR42967">
    <property type="entry name" value="METAL DEPENDENT HYDROLASE"/>
    <property type="match status" value="1"/>
</dbReference>
<dbReference type="OrthoDB" id="36975at2"/>
<reference evidence="2" key="1">
    <citation type="submission" date="2007-10" db="EMBL/GenBank/DDBJ databases">
        <title>Complete genome of Alkaliphilus oremlandii OhILAs.</title>
        <authorList>
            <person name="Copeland A."/>
            <person name="Lucas S."/>
            <person name="Lapidus A."/>
            <person name="Barry K."/>
            <person name="Detter J.C."/>
            <person name="Glavina del Rio T."/>
            <person name="Hammon N."/>
            <person name="Israni S."/>
            <person name="Dalin E."/>
            <person name="Tice H."/>
            <person name="Pitluck S."/>
            <person name="Chain P."/>
            <person name="Malfatti S."/>
            <person name="Shin M."/>
            <person name="Vergez L."/>
            <person name="Schmutz J."/>
            <person name="Larimer F."/>
            <person name="Land M."/>
            <person name="Hauser L."/>
            <person name="Kyrpides N."/>
            <person name="Mikhailova N."/>
            <person name="Stolz J.F."/>
            <person name="Dawson A."/>
            <person name="Fisher E."/>
            <person name="Crable B."/>
            <person name="Perera E."/>
            <person name="Lisak J."/>
            <person name="Ranganathan M."/>
            <person name="Basu P."/>
            <person name="Richardson P."/>
        </authorList>
    </citation>
    <scope>NUCLEOTIDE SEQUENCE [LARGE SCALE GENOMIC DNA]</scope>
    <source>
        <strain evidence="2">OhILAs</strain>
    </source>
</reference>
<organism evidence="1 2">
    <name type="scientific">Alkaliphilus oremlandii (strain OhILAs)</name>
    <name type="common">Clostridium oremlandii (strain OhILAs)</name>
    <dbReference type="NCBI Taxonomy" id="350688"/>
    <lineage>
        <taxon>Bacteria</taxon>
        <taxon>Bacillati</taxon>
        <taxon>Bacillota</taxon>
        <taxon>Clostridia</taxon>
        <taxon>Peptostreptococcales</taxon>
        <taxon>Natronincolaceae</taxon>
        <taxon>Alkaliphilus</taxon>
    </lineage>
</organism>
<accession>A8MFR6</accession>
<dbReference type="STRING" id="350688.Clos_0138"/>
<dbReference type="SUPFAM" id="SSF56281">
    <property type="entry name" value="Metallo-hydrolase/oxidoreductase"/>
    <property type="match status" value="1"/>
</dbReference>
<dbReference type="GO" id="GO:0016787">
    <property type="term" value="F:hydrolase activity"/>
    <property type="evidence" value="ECO:0007669"/>
    <property type="project" value="UniProtKB-KW"/>
</dbReference>
<proteinExistence type="predicted"/>
<dbReference type="RefSeq" id="WP_012158020.1">
    <property type="nucleotide sequence ID" value="NC_009922.1"/>
</dbReference>